<protein>
    <submittedName>
        <fullName evidence="2">Uncharacterized protein</fullName>
    </submittedName>
</protein>
<dbReference type="EMBL" id="DS231716">
    <property type="protein sequence ID" value="KNB15517.1"/>
    <property type="molecule type" value="Genomic_DNA"/>
</dbReference>
<dbReference type="VEuPathDB" id="FungiDB:FOXG_21359"/>
<feature type="compositionally biased region" description="Polar residues" evidence="1">
    <location>
        <begin position="198"/>
        <end position="207"/>
    </location>
</feature>
<feature type="compositionally biased region" description="Polar residues" evidence="1">
    <location>
        <begin position="881"/>
        <end position="890"/>
    </location>
</feature>
<feature type="region of interest" description="Disordered" evidence="1">
    <location>
        <begin position="876"/>
        <end position="908"/>
    </location>
</feature>
<dbReference type="RefSeq" id="XP_018253562.1">
    <property type="nucleotide sequence ID" value="XM_018401693.1"/>
</dbReference>
<feature type="compositionally biased region" description="Low complexity" evidence="1">
    <location>
        <begin position="599"/>
        <end position="614"/>
    </location>
</feature>
<feature type="compositionally biased region" description="Polar residues" evidence="1">
    <location>
        <begin position="664"/>
        <end position="684"/>
    </location>
</feature>
<reference evidence="2" key="2">
    <citation type="journal article" date="2010" name="Nature">
        <title>Comparative genomics reveals mobile pathogenicity chromosomes in Fusarium.</title>
        <authorList>
            <person name="Ma L.J."/>
            <person name="van der Does H.C."/>
            <person name="Borkovich K.A."/>
            <person name="Coleman J.J."/>
            <person name="Daboussi M.J."/>
            <person name="Di Pietro A."/>
            <person name="Dufresne M."/>
            <person name="Freitag M."/>
            <person name="Grabherr M."/>
            <person name="Henrissat B."/>
            <person name="Houterman P.M."/>
            <person name="Kang S."/>
            <person name="Shim W.B."/>
            <person name="Woloshuk C."/>
            <person name="Xie X."/>
            <person name="Xu J.R."/>
            <person name="Antoniw J."/>
            <person name="Baker S.E."/>
            <person name="Bluhm B.H."/>
            <person name="Breakspear A."/>
            <person name="Brown D.W."/>
            <person name="Butchko R.A."/>
            <person name="Chapman S."/>
            <person name="Coulson R."/>
            <person name="Coutinho P.M."/>
            <person name="Danchin E.G."/>
            <person name="Diener A."/>
            <person name="Gale L.R."/>
            <person name="Gardiner D.M."/>
            <person name="Goff S."/>
            <person name="Hammond-Kosack K.E."/>
            <person name="Hilburn K."/>
            <person name="Hua-Van A."/>
            <person name="Jonkers W."/>
            <person name="Kazan K."/>
            <person name="Kodira C.D."/>
            <person name="Koehrsen M."/>
            <person name="Kumar L."/>
            <person name="Lee Y.H."/>
            <person name="Li L."/>
            <person name="Manners J.M."/>
            <person name="Miranda-Saavedra D."/>
            <person name="Mukherjee M."/>
            <person name="Park G."/>
            <person name="Park J."/>
            <person name="Park S.Y."/>
            <person name="Proctor R.H."/>
            <person name="Regev A."/>
            <person name="Ruiz-Roldan M.C."/>
            <person name="Sain D."/>
            <person name="Sakthikumar S."/>
            <person name="Sykes S."/>
            <person name="Schwartz D.C."/>
            <person name="Turgeon B.G."/>
            <person name="Wapinski I."/>
            <person name="Yoder O."/>
            <person name="Young S."/>
            <person name="Zeng Q."/>
            <person name="Zhou S."/>
            <person name="Galagan J."/>
            <person name="Cuomo C.A."/>
            <person name="Kistler H.C."/>
            <person name="Rep M."/>
        </authorList>
    </citation>
    <scope>NUCLEOTIDE SEQUENCE [LARGE SCALE GENOMIC DNA]</scope>
    <source>
        <strain evidence="2">4287</strain>
    </source>
</reference>
<dbReference type="Proteomes" id="UP000009097">
    <property type="component" value="Unassembled WGS sequence"/>
</dbReference>
<feature type="compositionally biased region" description="Polar residues" evidence="1">
    <location>
        <begin position="214"/>
        <end position="230"/>
    </location>
</feature>
<feature type="region of interest" description="Disordered" evidence="1">
    <location>
        <begin position="527"/>
        <end position="684"/>
    </location>
</feature>
<feature type="compositionally biased region" description="Basic and acidic residues" evidence="1">
    <location>
        <begin position="527"/>
        <end position="540"/>
    </location>
</feature>
<feature type="compositionally biased region" description="Polar residues" evidence="1">
    <location>
        <begin position="574"/>
        <end position="588"/>
    </location>
</feature>
<feature type="region of interest" description="Disordered" evidence="1">
    <location>
        <begin position="135"/>
        <end position="162"/>
    </location>
</feature>
<feature type="compositionally biased region" description="Polar residues" evidence="1">
    <location>
        <begin position="808"/>
        <end position="820"/>
    </location>
</feature>
<accession>A0A0J9WT70</accession>
<dbReference type="OrthoDB" id="10625043at2759"/>
<feature type="region of interest" description="Disordered" evidence="1">
    <location>
        <begin position="176"/>
        <end position="230"/>
    </location>
</feature>
<feature type="compositionally biased region" description="Basic and acidic residues" evidence="1">
    <location>
        <begin position="135"/>
        <end position="146"/>
    </location>
</feature>
<proteinExistence type="predicted"/>
<evidence type="ECO:0000313" key="2">
    <source>
        <dbReference type="EMBL" id="KNB15517.1"/>
    </source>
</evidence>
<dbReference type="KEGG" id="fox:FOXG_21359"/>
<dbReference type="GeneID" id="28962065"/>
<dbReference type="AlphaFoldDB" id="A0A0J9WT70"/>
<name>A0A0J9WT70_FUSO4</name>
<evidence type="ECO:0000256" key="1">
    <source>
        <dbReference type="SAM" id="MobiDB-lite"/>
    </source>
</evidence>
<evidence type="ECO:0000313" key="3">
    <source>
        <dbReference type="Proteomes" id="UP000009097"/>
    </source>
</evidence>
<reference evidence="2" key="1">
    <citation type="submission" date="2007-04" db="EMBL/GenBank/DDBJ databases">
        <authorList>
            <consortium name="The Broad Institute Genome Sequencing Platform"/>
            <person name="Birren B."/>
            <person name="Lander E."/>
            <person name="Galagan J."/>
            <person name="Nusbaum C."/>
            <person name="Devon K."/>
            <person name="Ma L.-J."/>
            <person name="Jaffe D."/>
            <person name="Butler J."/>
            <person name="Alvarez P."/>
            <person name="Gnerre S."/>
            <person name="Grabherr M."/>
            <person name="Kleber M."/>
            <person name="Mauceli E."/>
            <person name="Brockman W."/>
            <person name="MacCallum I.A."/>
            <person name="Young S."/>
            <person name="LaButti K."/>
            <person name="DeCaprio D."/>
            <person name="Crawford M."/>
            <person name="Koehrsen M."/>
            <person name="Engels R."/>
            <person name="Montgomery P."/>
            <person name="Pearson M."/>
            <person name="Howarth C."/>
            <person name="Larson L."/>
            <person name="White J."/>
            <person name="O'Leary S."/>
            <person name="Kodira C."/>
            <person name="Zeng Q."/>
            <person name="Yandava C."/>
            <person name="Alvarado L."/>
            <person name="Kistler C."/>
            <person name="Shim W.-B."/>
            <person name="Kang S."/>
            <person name="Woloshuk C."/>
        </authorList>
    </citation>
    <scope>NUCLEOTIDE SEQUENCE</scope>
    <source>
        <strain evidence="2">4287</strain>
    </source>
</reference>
<organism evidence="2 3">
    <name type="scientific">Fusarium oxysporum f. sp. lycopersici (strain 4287 / CBS 123668 / FGSC 9935 / NRRL 34936)</name>
    <name type="common">Fusarium vascular wilt of tomato</name>
    <dbReference type="NCBI Taxonomy" id="426428"/>
    <lineage>
        <taxon>Eukaryota</taxon>
        <taxon>Fungi</taxon>
        <taxon>Dikarya</taxon>
        <taxon>Ascomycota</taxon>
        <taxon>Pezizomycotina</taxon>
        <taxon>Sordariomycetes</taxon>
        <taxon>Hypocreomycetidae</taxon>
        <taxon>Hypocreales</taxon>
        <taxon>Nectriaceae</taxon>
        <taxon>Fusarium</taxon>
        <taxon>Fusarium oxysporum species complex</taxon>
    </lineage>
</organism>
<feature type="compositionally biased region" description="Low complexity" evidence="1">
    <location>
        <begin position="795"/>
        <end position="807"/>
    </location>
</feature>
<gene>
    <name evidence="2" type="ORF">FOXG_21359</name>
</gene>
<sequence>MSSLKKNRSRRNEDEKNLDALRGNDLDKYSVLDILGLDDKLGPIAGCKGPSLSEWNCRKRKITKKRLTEILQERRIHLLEGSHNDKKKMLVLNNAFNFLLGEDILSRFRFWLKHSKDIVRDGHVRPSCSNVECKKTEPVEEERTAREVLLSPSGSRVPGRNSEALENDLIVISTDDESSESGALDKSASSGVPAPQSVDGQPQTSRPNFRDGTKYTQNSAAGRIQSNSAASGMEMVETAISPPQSRHAFQKYLRRQSYVCEGCGRVSTRDRLHPFAQRKKIDHDQLYLEQWEHFQEKSPHQMIEAATKFVQKECVVEDLLHLSVSQLELLFQGKLRKRYAITGLGLGSHDEPDKSQGSDRDAPAADIDTALEAAIVAMGPACAVKCVIDLGISKVTAIFRRNLEEHRKYTEALSQVIEAPVNAKLPSPGVKHLLDLGIPVLGSILHGSLMRCYARTQGSDQHVVHDLPDLDASMPGSIRHSSPETHHRHASVDQAIEAFISKVQPSVLQNFRHLDIDTIGSMIRDKVEKRSAAEYSRPDPTDEAEETPPDQDALAGRTVTGDNGGAKSIPRDNVSASPVSPTPIQSSYKLPRQMDGGKSSAVNPSTASPSPTTSSRDRDIDLTPFLPSPPADCSHDGLCPSLCEDEDEDPPPANGRISMGPDMSLNQEPSATASDVASSRTDNSITVSQVSCMSIQNRMVTTRKRPIGDEDTEISGTKAKKARLNQGSPAEGNASVMDVTQVDEAEGHIIFASSCGGSDAASNALKDSTYVLGPSAGAESSTAGPSTAVPPLRLSSSSGQSNEGGSNAHQPSPSSSRHTVSNECAYTFDDQTKPISSRCATTTYKEHLEVSPLYTSNDGNSYPSLPRNDMRIVSRNLVDPKSSSHAQYPSQEKEQPEPYEGNKQVQSLHSTEMSDLYEKNYDLRSCSTPPIELNGFVNLENVQDHERTPWLANKRASVHNGDFDAEAEFSRNQAKLDTESHPEMPATETTLGCHQEYQNQNGDHLTEAGTFNISNLFTCAK</sequence>
<feature type="region of interest" description="Disordered" evidence="1">
    <location>
        <begin position="708"/>
        <end position="734"/>
    </location>
</feature>
<feature type="region of interest" description="Disordered" evidence="1">
    <location>
        <begin position="775"/>
        <end position="820"/>
    </location>
</feature>